<evidence type="ECO:0000313" key="1">
    <source>
        <dbReference type="EMBL" id="ACU63587.1"/>
    </source>
</evidence>
<gene>
    <name evidence="1" type="ordered locus">Cpin_6181</name>
</gene>
<reference evidence="2" key="1">
    <citation type="submission" date="2009-08" db="EMBL/GenBank/DDBJ databases">
        <title>The complete genome of Chitinophaga pinensis DSM 2588.</title>
        <authorList>
            <consortium name="US DOE Joint Genome Institute (JGI-PGF)"/>
            <person name="Lucas S."/>
            <person name="Copeland A."/>
            <person name="Lapidus A."/>
            <person name="Glavina del Rio T."/>
            <person name="Dalin E."/>
            <person name="Tice H."/>
            <person name="Bruce D."/>
            <person name="Goodwin L."/>
            <person name="Pitluck S."/>
            <person name="Kyrpides N."/>
            <person name="Mavromatis K."/>
            <person name="Ivanova N."/>
            <person name="Mikhailova N."/>
            <person name="Sims D."/>
            <person name="Meinche L."/>
            <person name="Brettin T."/>
            <person name="Detter J.C."/>
            <person name="Han C."/>
            <person name="Larimer F."/>
            <person name="Land M."/>
            <person name="Hauser L."/>
            <person name="Markowitz V."/>
            <person name="Cheng J.-F."/>
            <person name="Hugenholtz P."/>
            <person name="Woyke T."/>
            <person name="Wu D."/>
            <person name="Spring S."/>
            <person name="Klenk H.-P."/>
            <person name="Eisen J.A."/>
        </authorList>
    </citation>
    <scope>NUCLEOTIDE SEQUENCE [LARGE SCALE GENOMIC DNA]</scope>
    <source>
        <strain evidence="2">ATCC 43595 / DSM 2588 / LMG 13176 / NBRC 15968 / NCIMB 11800 / UQM 2034</strain>
    </source>
</reference>
<evidence type="ECO:0000313" key="2">
    <source>
        <dbReference type="Proteomes" id="UP000002215"/>
    </source>
</evidence>
<accession>A0A979GA78</accession>
<sequence>MDKKDTIPVGGTFYPYVMELFESKQKVGILYEDNGVTRANGLIESVFERDGLQWLKLEDQTEIRIDKLYAINGKFSSDYSEC</sequence>
<organism evidence="1 2">
    <name type="scientific">Chitinophaga pinensis (strain ATCC 43595 / DSM 2588 / LMG 13176 / NBRC 15968 / NCIMB 11800 / UQM 2034)</name>
    <dbReference type="NCBI Taxonomy" id="485918"/>
    <lineage>
        <taxon>Bacteria</taxon>
        <taxon>Pseudomonadati</taxon>
        <taxon>Bacteroidota</taxon>
        <taxon>Chitinophagia</taxon>
        <taxon>Chitinophagales</taxon>
        <taxon>Chitinophagaceae</taxon>
        <taxon>Chitinophaga</taxon>
    </lineage>
</organism>
<dbReference type="OrthoDB" id="674025at2"/>
<protein>
    <submittedName>
        <fullName evidence="1">Uncharacterized protein</fullName>
    </submittedName>
</protein>
<dbReference type="RefSeq" id="WP_012793752.1">
    <property type="nucleotide sequence ID" value="NC_013132.1"/>
</dbReference>
<dbReference type="EMBL" id="CP001699">
    <property type="protein sequence ID" value="ACU63587.1"/>
    <property type="molecule type" value="Genomic_DNA"/>
</dbReference>
<name>A0A979GA78_CHIPD</name>
<dbReference type="AlphaFoldDB" id="A0A979GA78"/>
<reference evidence="1 2" key="2">
    <citation type="journal article" date="2010" name="Stand. Genomic Sci.">
        <title>Complete genome sequence of Chitinophaga pinensis type strain (UQM 2034).</title>
        <authorList>
            <person name="Glavina Del Rio T."/>
            <person name="Abt B."/>
            <person name="Spring S."/>
            <person name="Lapidus A."/>
            <person name="Nolan M."/>
            <person name="Tice H."/>
            <person name="Copeland A."/>
            <person name="Cheng J.F."/>
            <person name="Chen F."/>
            <person name="Bruce D."/>
            <person name="Goodwin L."/>
            <person name="Pitluck S."/>
            <person name="Ivanova N."/>
            <person name="Mavromatis K."/>
            <person name="Mikhailova N."/>
            <person name="Pati A."/>
            <person name="Chen A."/>
            <person name="Palaniappan K."/>
            <person name="Land M."/>
            <person name="Hauser L."/>
            <person name="Chang Y.J."/>
            <person name="Jeffries C.D."/>
            <person name="Chain P."/>
            <person name="Saunders E."/>
            <person name="Detter J.C."/>
            <person name="Brettin T."/>
            <person name="Rohde M."/>
            <person name="Goker M."/>
            <person name="Bristow J."/>
            <person name="Eisen J.A."/>
            <person name="Markowitz V."/>
            <person name="Hugenholtz P."/>
            <person name="Kyrpides N.C."/>
            <person name="Klenk H.P."/>
            <person name="Lucas S."/>
        </authorList>
    </citation>
    <scope>NUCLEOTIDE SEQUENCE [LARGE SCALE GENOMIC DNA]</scope>
    <source>
        <strain evidence="2">ATCC 43595 / DSM 2588 / LMG 13176 / NBRC 15968 / NCIMB 11800 / UQM 2034</strain>
    </source>
</reference>
<proteinExistence type="predicted"/>
<dbReference type="Proteomes" id="UP000002215">
    <property type="component" value="Chromosome"/>
</dbReference>
<dbReference type="KEGG" id="cpi:Cpin_6181"/>